<comment type="caution">
    <text evidence="2">The sequence shown here is derived from an EMBL/GenBank/DDBJ whole genome shotgun (WGS) entry which is preliminary data.</text>
</comment>
<accession>A0AAV5FD96</accession>
<gene>
    <name evidence="2" type="primary">gb21166</name>
    <name evidence="2" type="ORF">PR202_gb21166</name>
</gene>
<reference evidence="2" key="1">
    <citation type="journal article" date="2018" name="DNA Res.">
        <title>Multiple hybrid de novo genome assembly of finger millet, an orphan allotetraploid crop.</title>
        <authorList>
            <person name="Hatakeyama M."/>
            <person name="Aluri S."/>
            <person name="Balachadran M.T."/>
            <person name="Sivarajan S.R."/>
            <person name="Patrignani A."/>
            <person name="Gruter S."/>
            <person name="Poveda L."/>
            <person name="Shimizu-Inatsugi R."/>
            <person name="Baeten J."/>
            <person name="Francoijs K.J."/>
            <person name="Nataraja K.N."/>
            <person name="Reddy Y.A.N."/>
            <person name="Phadnis S."/>
            <person name="Ravikumar R.L."/>
            <person name="Schlapbach R."/>
            <person name="Sreeman S.M."/>
            <person name="Shimizu K.K."/>
        </authorList>
    </citation>
    <scope>NUCLEOTIDE SEQUENCE</scope>
</reference>
<dbReference type="Proteomes" id="UP001054889">
    <property type="component" value="Unassembled WGS sequence"/>
</dbReference>
<protein>
    <submittedName>
        <fullName evidence="2">Uncharacterized protein</fullName>
    </submittedName>
</protein>
<dbReference type="EMBL" id="BQKI01000084">
    <property type="protein sequence ID" value="GJN32648.1"/>
    <property type="molecule type" value="Genomic_DNA"/>
</dbReference>
<dbReference type="AlphaFoldDB" id="A0AAV5FD96"/>
<keyword evidence="3" id="KW-1185">Reference proteome</keyword>
<proteinExistence type="predicted"/>
<sequence>MAFANIKFRPGDKIFFGTISLVANQHGNLVKHECVAHSNATTTIRAIQPADSCLASTTQRQLSRRKPSWEGNSTLSATPRLTTLVDSDYTTFDLPAHHMDQSDEDPKFFDESRFVAAIGLESESLLDLIEEPSDSESCSSDFHEVFMVPPAAQGQADGKTSADASARGTAPCVDGHETDLEDGDPDAATPPL</sequence>
<evidence type="ECO:0000313" key="3">
    <source>
        <dbReference type="Proteomes" id="UP001054889"/>
    </source>
</evidence>
<name>A0AAV5FD96_ELECO</name>
<evidence type="ECO:0000313" key="2">
    <source>
        <dbReference type="EMBL" id="GJN32648.1"/>
    </source>
</evidence>
<organism evidence="2 3">
    <name type="scientific">Eleusine coracana subsp. coracana</name>
    <dbReference type="NCBI Taxonomy" id="191504"/>
    <lineage>
        <taxon>Eukaryota</taxon>
        <taxon>Viridiplantae</taxon>
        <taxon>Streptophyta</taxon>
        <taxon>Embryophyta</taxon>
        <taxon>Tracheophyta</taxon>
        <taxon>Spermatophyta</taxon>
        <taxon>Magnoliopsida</taxon>
        <taxon>Liliopsida</taxon>
        <taxon>Poales</taxon>
        <taxon>Poaceae</taxon>
        <taxon>PACMAD clade</taxon>
        <taxon>Chloridoideae</taxon>
        <taxon>Cynodonteae</taxon>
        <taxon>Eleusininae</taxon>
        <taxon>Eleusine</taxon>
    </lineage>
</organism>
<feature type="region of interest" description="Disordered" evidence="1">
    <location>
        <begin position="150"/>
        <end position="192"/>
    </location>
</feature>
<evidence type="ECO:0000256" key="1">
    <source>
        <dbReference type="SAM" id="MobiDB-lite"/>
    </source>
</evidence>
<reference evidence="2" key="2">
    <citation type="submission" date="2021-12" db="EMBL/GenBank/DDBJ databases">
        <title>Resequencing data analysis of finger millet.</title>
        <authorList>
            <person name="Hatakeyama M."/>
            <person name="Aluri S."/>
            <person name="Balachadran M.T."/>
            <person name="Sivarajan S.R."/>
            <person name="Poveda L."/>
            <person name="Shimizu-Inatsugi R."/>
            <person name="Schlapbach R."/>
            <person name="Sreeman S.M."/>
            <person name="Shimizu K.K."/>
        </authorList>
    </citation>
    <scope>NUCLEOTIDE SEQUENCE</scope>
</reference>